<evidence type="ECO:0008006" key="3">
    <source>
        <dbReference type="Google" id="ProtNLM"/>
    </source>
</evidence>
<keyword evidence="2" id="KW-1185">Reference proteome</keyword>
<dbReference type="OrthoDB" id="2739078at2759"/>
<reference evidence="1 2" key="1">
    <citation type="journal article" date="2018" name="Biotechnol. Biofuels">
        <title>Integrative visual omics of the white-rot fungus Polyporus brumalis exposes the biotechnological potential of its oxidative enzymes for delignifying raw plant biomass.</title>
        <authorList>
            <person name="Miyauchi S."/>
            <person name="Rancon A."/>
            <person name="Drula E."/>
            <person name="Hage H."/>
            <person name="Chaduli D."/>
            <person name="Favel A."/>
            <person name="Grisel S."/>
            <person name="Henrissat B."/>
            <person name="Herpoel-Gimbert I."/>
            <person name="Ruiz-Duenas F.J."/>
            <person name="Chevret D."/>
            <person name="Hainaut M."/>
            <person name="Lin J."/>
            <person name="Wang M."/>
            <person name="Pangilinan J."/>
            <person name="Lipzen A."/>
            <person name="Lesage-Meessen L."/>
            <person name="Navarro D."/>
            <person name="Riley R."/>
            <person name="Grigoriev I.V."/>
            <person name="Zhou S."/>
            <person name="Raouche S."/>
            <person name="Rosso M.N."/>
        </authorList>
    </citation>
    <scope>NUCLEOTIDE SEQUENCE [LARGE SCALE GENOMIC DNA]</scope>
    <source>
        <strain evidence="1 2">BRFM 1820</strain>
    </source>
</reference>
<accession>A0A371D8T5</accession>
<proteinExistence type="predicted"/>
<dbReference type="EMBL" id="KZ857408">
    <property type="protein sequence ID" value="RDX48941.1"/>
    <property type="molecule type" value="Genomic_DNA"/>
</dbReference>
<evidence type="ECO:0000313" key="2">
    <source>
        <dbReference type="Proteomes" id="UP000256964"/>
    </source>
</evidence>
<dbReference type="Gene3D" id="3.30.710.10">
    <property type="entry name" value="Potassium Channel Kv1.1, Chain A"/>
    <property type="match status" value="1"/>
</dbReference>
<name>A0A371D8T5_9APHY</name>
<dbReference type="Proteomes" id="UP000256964">
    <property type="component" value="Unassembled WGS sequence"/>
</dbReference>
<dbReference type="AlphaFoldDB" id="A0A371D8T5"/>
<organism evidence="1 2">
    <name type="scientific">Lentinus brumalis</name>
    <dbReference type="NCBI Taxonomy" id="2498619"/>
    <lineage>
        <taxon>Eukaryota</taxon>
        <taxon>Fungi</taxon>
        <taxon>Dikarya</taxon>
        <taxon>Basidiomycota</taxon>
        <taxon>Agaricomycotina</taxon>
        <taxon>Agaricomycetes</taxon>
        <taxon>Polyporales</taxon>
        <taxon>Polyporaceae</taxon>
        <taxon>Lentinus</taxon>
    </lineage>
</organism>
<sequence>MSDDTSRKRARLDEGEEAVELPTDDCTADAEFWFDDGNIILEAKGTQFKVYEGPLIAHSPFFRDMLSLPQPQGATAGNAPPLVKLPESPEDLRHFLRALMPSKEIRPFIPPQRPFNAVSACIRLGHKYQVDRLVEEGLKYLRTLYPDDFSTLEKRRDEEVPDAAYAISVVNIARLTGADYLLPVALAQCCQLRSDIVKGFRREDGTCEYLSTVDLGRCFQAKELLIEARVQAALSIFDGIPAKDCLEVVPLCRGDVFRKWWPALSYCVPSLCRECDDMLARANTQKQRELFFRLPELVGVVVQEWRRKNRMPY</sequence>
<protein>
    <recommendedName>
        <fullName evidence="3">BTB domain-containing protein</fullName>
    </recommendedName>
</protein>
<evidence type="ECO:0000313" key="1">
    <source>
        <dbReference type="EMBL" id="RDX48941.1"/>
    </source>
</evidence>
<dbReference type="InterPro" id="IPR011333">
    <property type="entry name" value="SKP1/BTB/POZ_sf"/>
</dbReference>
<dbReference type="STRING" id="139420.A0A371D8T5"/>
<gene>
    <name evidence="1" type="ORF">OH76DRAFT_614588</name>
</gene>